<accession>A0A561DE14</accession>
<sequence>MTDNKNSQEKIVYSKITGERRPPCKCTVIREPNLELMAKAIINLYYQTKNDRGSDEQGK</sequence>
<reference evidence="1 2" key="1">
    <citation type="submission" date="2019-06" db="EMBL/GenBank/DDBJ databases">
        <title>Sorghum-associated microbial communities from plants grown in Nebraska, USA.</title>
        <authorList>
            <person name="Schachtman D."/>
        </authorList>
    </citation>
    <scope>NUCLEOTIDE SEQUENCE [LARGE SCALE GENOMIC DNA]</scope>
    <source>
        <strain evidence="1 2">2482</strain>
    </source>
</reference>
<dbReference type="Proteomes" id="UP000319671">
    <property type="component" value="Unassembled WGS sequence"/>
</dbReference>
<dbReference type="EMBL" id="VIVN01000005">
    <property type="protein sequence ID" value="TWE01650.1"/>
    <property type="molecule type" value="Genomic_DNA"/>
</dbReference>
<gene>
    <name evidence="1" type="ORF">FB550_10515</name>
</gene>
<comment type="caution">
    <text evidence="1">The sequence shown here is derived from an EMBL/GenBank/DDBJ whole genome shotgun (WGS) entry which is preliminary data.</text>
</comment>
<keyword evidence="2" id="KW-1185">Reference proteome</keyword>
<proteinExistence type="predicted"/>
<dbReference type="AlphaFoldDB" id="A0A561DE14"/>
<protein>
    <submittedName>
        <fullName evidence="1">Uncharacterized protein</fullName>
    </submittedName>
</protein>
<name>A0A561DE14_9BACI</name>
<organism evidence="1 2">
    <name type="scientific">Neobacillus bataviensis</name>
    <dbReference type="NCBI Taxonomy" id="220685"/>
    <lineage>
        <taxon>Bacteria</taxon>
        <taxon>Bacillati</taxon>
        <taxon>Bacillota</taxon>
        <taxon>Bacilli</taxon>
        <taxon>Bacillales</taxon>
        <taxon>Bacillaceae</taxon>
        <taxon>Neobacillus</taxon>
    </lineage>
</organism>
<evidence type="ECO:0000313" key="1">
    <source>
        <dbReference type="EMBL" id="TWE01650.1"/>
    </source>
</evidence>
<evidence type="ECO:0000313" key="2">
    <source>
        <dbReference type="Proteomes" id="UP000319671"/>
    </source>
</evidence>